<proteinExistence type="predicted"/>
<evidence type="ECO:0000313" key="2">
    <source>
        <dbReference type="Proteomes" id="UP001652442"/>
    </source>
</evidence>
<keyword evidence="2" id="KW-1185">Reference proteome</keyword>
<comment type="caution">
    <text evidence="1">The sequence shown here is derived from an EMBL/GenBank/DDBJ whole genome shotgun (WGS) entry which is preliminary data.</text>
</comment>
<dbReference type="RefSeq" id="WP_158425741.1">
    <property type="nucleotide sequence ID" value="NZ_JAOQJQ010000005.1"/>
</dbReference>
<gene>
    <name evidence="1" type="ORF">OCV88_12285</name>
</gene>
<accession>A0ABT2TN41</accession>
<dbReference type="EMBL" id="JAOQJQ010000005">
    <property type="protein sequence ID" value="MCU6763096.1"/>
    <property type="molecule type" value="Genomic_DNA"/>
</dbReference>
<evidence type="ECO:0000313" key="1">
    <source>
        <dbReference type="EMBL" id="MCU6763096.1"/>
    </source>
</evidence>
<organism evidence="1 2">
    <name type="scientific">Brotonthovivens ammoniilytica</name>
    <dbReference type="NCBI Taxonomy" id="2981725"/>
    <lineage>
        <taxon>Bacteria</taxon>
        <taxon>Bacillati</taxon>
        <taxon>Bacillota</taxon>
        <taxon>Clostridia</taxon>
        <taxon>Lachnospirales</taxon>
        <taxon>Lachnospiraceae</taxon>
        <taxon>Brotonthovivens</taxon>
    </lineage>
</organism>
<dbReference type="Proteomes" id="UP001652442">
    <property type="component" value="Unassembled WGS sequence"/>
</dbReference>
<reference evidence="1 2" key="1">
    <citation type="journal article" date="2021" name="ISME Commun">
        <title>Automated analysis of genomic sequences facilitates high-throughput and comprehensive description of bacteria.</title>
        <authorList>
            <person name="Hitch T.C.A."/>
        </authorList>
    </citation>
    <scope>NUCLEOTIDE SEQUENCE [LARGE SCALE GENOMIC DNA]</scope>
    <source>
        <strain evidence="1 2">Sanger_109</strain>
    </source>
</reference>
<sequence length="154" mass="17859">MNEYVIRITGEYDMIVLTPQIIEALMQKIYNSHIKELVVPAGEILTRGYMEYLARIFLANPEINKSKTKIQAAYDMIADQIDKLKIDTEKCFDQVSFTGETKDGYFNVNTNEMFYMLIKQKKPALSYSYKGLNGKNIKIISNYICLFDYLFISS</sequence>
<protein>
    <submittedName>
        <fullName evidence="1">Uncharacterized protein</fullName>
    </submittedName>
</protein>
<name>A0ABT2TN41_9FIRM</name>